<dbReference type="CDD" id="cd11613">
    <property type="entry name" value="SAF_AH_GD"/>
    <property type="match status" value="1"/>
</dbReference>
<dbReference type="AlphaFoldDB" id="A0AAU7QBD9"/>
<gene>
    <name evidence="3" type="ORF">ABK905_03870</name>
</gene>
<name>A0AAU7QBD9_9GAMM</name>
<dbReference type="InterPro" id="IPR052172">
    <property type="entry name" value="UxaA_altronate/galactarate_dh"/>
</dbReference>
<dbReference type="GO" id="GO:0016787">
    <property type="term" value="F:hydrolase activity"/>
    <property type="evidence" value="ECO:0007669"/>
    <property type="project" value="UniProtKB-KW"/>
</dbReference>
<reference evidence="3" key="1">
    <citation type="submission" date="2024-06" db="EMBL/GenBank/DDBJ databases">
        <authorList>
            <person name="Coelho C."/>
            <person name="Bento M."/>
            <person name="Garcia E."/>
            <person name="Camelo A."/>
            <person name="Brandao I."/>
            <person name="Espirito Santo C."/>
            <person name="Trovao J."/>
            <person name="Verissimo A."/>
            <person name="Costa J."/>
            <person name="Tiago I."/>
        </authorList>
    </citation>
    <scope>NUCLEOTIDE SEQUENCE</scope>
    <source>
        <strain evidence="3">KWT182</strain>
    </source>
</reference>
<evidence type="ECO:0000259" key="2">
    <source>
        <dbReference type="SMART" id="SM00858"/>
    </source>
</evidence>
<dbReference type="Gene3D" id="2.30.130.110">
    <property type="match status" value="1"/>
</dbReference>
<organism evidence="3">
    <name type="scientific">Acerihabitans sp. KWT182</name>
    <dbReference type="NCBI Taxonomy" id="3157919"/>
    <lineage>
        <taxon>Bacteria</taxon>
        <taxon>Pseudomonadati</taxon>
        <taxon>Pseudomonadota</taxon>
        <taxon>Gammaproteobacteria</taxon>
        <taxon>Enterobacterales</taxon>
        <taxon>Pectobacteriaceae</taxon>
        <taxon>Acerihabitans</taxon>
    </lineage>
</organism>
<dbReference type="GO" id="GO:0019698">
    <property type="term" value="P:D-galacturonate catabolic process"/>
    <property type="evidence" value="ECO:0007669"/>
    <property type="project" value="TreeGrafter"/>
</dbReference>
<protein>
    <submittedName>
        <fullName evidence="3">UxaA family hydrolase</fullName>
    </submittedName>
</protein>
<feature type="domain" description="SAF" evidence="2">
    <location>
        <begin position="14"/>
        <end position="83"/>
    </location>
</feature>
<dbReference type="InterPro" id="IPR044144">
    <property type="entry name" value="SAF_UxaA/GarD"/>
</dbReference>
<dbReference type="InterPro" id="IPR013974">
    <property type="entry name" value="SAF"/>
</dbReference>
<dbReference type="PANTHER" id="PTHR30536">
    <property type="entry name" value="ALTRONATE/GALACTARATE DEHYDRATASE"/>
    <property type="match status" value="1"/>
</dbReference>
<dbReference type="Pfam" id="PF08666">
    <property type="entry name" value="SAF"/>
    <property type="match status" value="1"/>
</dbReference>
<dbReference type="EMBL" id="CP157947">
    <property type="protein sequence ID" value="XBS70395.1"/>
    <property type="molecule type" value="Genomic_DNA"/>
</dbReference>
<keyword evidence="1" id="KW-0456">Lyase</keyword>
<evidence type="ECO:0000256" key="1">
    <source>
        <dbReference type="ARBA" id="ARBA00023239"/>
    </source>
</evidence>
<dbReference type="GO" id="GO:0016829">
    <property type="term" value="F:lyase activity"/>
    <property type="evidence" value="ECO:0007669"/>
    <property type="project" value="UniProtKB-KW"/>
</dbReference>
<dbReference type="PANTHER" id="PTHR30536:SF5">
    <property type="entry name" value="ALTRONATE DEHYDRATASE"/>
    <property type="match status" value="1"/>
</dbReference>
<evidence type="ECO:0000313" key="3">
    <source>
        <dbReference type="EMBL" id="XBS70395.1"/>
    </source>
</evidence>
<proteinExistence type="predicted"/>
<dbReference type="SMART" id="SM00858">
    <property type="entry name" value="SAF"/>
    <property type="match status" value="1"/>
</dbReference>
<keyword evidence="3" id="KW-0378">Hydrolase</keyword>
<sequence length="96" mass="10417">MSNVYPVIQLNAQDDVLIARVNVPKGAVVNEHGLATLQDIPAGHKIAVRAITAHTPVKRYGQIIGFASRDIAPGEHIHLQNLEMGDFFPGLRVWAG</sequence>
<accession>A0AAU7QBD9</accession>